<proteinExistence type="predicted"/>
<evidence type="ECO:0000313" key="3">
    <source>
        <dbReference type="Proteomes" id="UP000046393"/>
    </source>
</evidence>
<reference evidence="4" key="1">
    <citation type="submission" date="2017-02" db="UniProtKB">
        <authorList>
            <consortium name="WormBaseParasite"/>
        </authorList>
    </citation>
    <scope>IDENTIFICATION</scope>
</reference>
<dbReference type="WBParaSite" id="SMUV_0000509501-mRNA-1">
    <property type="protein sequence ID" value="SMUV_0000509501-mRNA-1"/>
    <property type="gene ID" value="SMUV_0000509501"/>
</dbReference>
<evidence type="ECO:0000256" key="2">
    <source>
        <dbReference type="SAM" id="Phobius"/>
    </source>
</evidence>
<sequence length="189" mass="21746">MCNGMTSRAVFWSRLIFCVFSVTVFFLFTSQYQNYRHNYSELLQKYSELLAYSDGISAQLQLVPLMNLVQLTQVWFILECKRKVRAAELSNSAYSVNFKAYNAENERLNSAFHNISRALQSLSGYPSSNINDNIESLRKVISDLEKKKTDAENRSQDSERLLLEAKKKLENCSHFISSNVSDTAKQKKV</sequence>
<keyword evidence="1" id="KW-0175">Coiled coil</keyword>
<feature type="coiled-coil region" evidence="1">
    <location>
        <begin position="127"/>
        <end position="168"/>
    </location>
</feature>
<keyword evidence="2" id="KW-0812">Transmembrane</keyword>
<dbReference type="AlphaFoldDB" id="A0A0N5AKR5"/>
<feature type="transmembrane region" description="Helical" evidence="2">
    <location>
        <begin position="12"/>
        <end position="29"/>
    </location>
</feature>
<protein>
    <submittedName>
        <fullName evidence="4">Endoplasmic reticulum transmembrane protein</fullName>
    </submittedName>
</protein>
<evidence type="ECO:0000313" key="4">
    <source>
        <dbReference type="WBParaSite" id="SMUV_0000509501-mRNA-1"/>
    </source>
</evidence>
<organism evidence="3 4">
    <name type="scientific">Syphacia muris</name>
    <dbReference type="NCBI Taxonomy" id="451379"/>
    <lineage>
        <taxon>Eukaryota</taxon>
        <taxon>Metazoa</taxon>
        <taxon>Ecdysozoa</taxon>
        <taxon>Nematoda</taxon>
        <taxon>Chromadorea</taxon>
        <taxon>Rhabditida</taxon>
        <taxon>Spirurina</taxon>
        <taxon>Oxyuridomorpha</taxon>
        <taxon>Oxyuroidea</taxon>
        <taxon>Oxyuridae</taxon>
        <taxon>Syphacia</taxon>
    </lineage>
</organism>
<name>A0A0N5AKR5_9BILA</name>
<evidence type="ECO:0000256" key="1">
    <source>
        <dbReference type="SAM" id="Coils"/>
    </source>
</evidence>
<accession>A0A0N5AKR5</accession>
<keyword evidence="2" id="KW-0472">Membrane</keyword>
<dbReference type="Proteomes" id="UP000046393">
    <property type="component" value="Unplaced"/>
</dbReference>
<keyword evidence="2" id="KW-1133">Transmembrane helix</keyword>
<keyword evidence="3" id="KW-1185">Reference proteome</keyword>